<gene>
    <name evidence="2" type="ORF">GGQ86_005456</name>
    <name evidence="1" type="ORF">XFLAVUS301_53990</name>
</gene>
<evidence type="ECO:0000313" key="3">
    <source>
        <dbReference type="Proteomes" id="UP001144397"/>
    </source>
</evidence>
<dbReference type="Proteomes" id="UP001245370">
    <property type="component" value="Unassembled WGS sequence"/>
</dbReference>
<name>A0A9W6FMT8_XANFL</name>
<accession>A0A9W6FMT8</accession>
<dbReference type="EMBL" id="JAVDPY010000023">
    <property type="protein sequence ID" value="MDR6336952.1"/>
    <property type="molecule type" value="Genomic_DNA"/>
</dbReference>
<sequence length="463" mass="51388">MKMAPPPVPIEYQLIGLTEDGNAGDLLLGLDQKQGRVRLQALISEWLRMENLVVLTGSGTSVSAGGKTMANLETAVFETIEALPDVPASIGPIIKARRDAVWLANFIDEPTLGFEAWLSFVANALVIGQSKDAPFSGVTWPSTPAPSFDDLQWFVNHLRMSIFAECALSLPDKAMAKSIRETPPQLAFLSKLVARDSNLGRTHLFTLNYDTLFEQALELLGIQYFDGFTGRAAARFDPSVYGLDVYYPGEVAEGRVRRFDKFLHFYKLHGSIHWFEQDGEMRARHPDLAPFRAYVDLKPEEKAAALVDLAEGTASIGILPTANKFTQTLTMPYAHLFRSFQVRLGIPQTFLLVLGYGFGDDHVSRIIESALINPSLVMLVVEPNPESPVVERIRRYKDLGKRAFVLCPTDAAFAAATFKHATFDDFARSAMPDVQWLDDFLRLRRFEKQIASSAMPAEPDTGA</sequence>
<dbReference type="AlphaFoldDB" id="A0A9W6FMT8"/>
<dbReference type="GeneID" id="95766172"/>
<evidence type="ECO:0000313" key="4">
    <source>
        <dbReference type="Proteomes" id="UP001245370"/>
    </source>
</evidence>
<dbReference type="EMBL" id="BSDO01000027">
    <property type="protein sequence ID" value="GLI25725.1"/>
    <property type="molecule type" value="Genomic_DNA"/>
</dbReference>
<comment type="caution">
    <text evidence="1">The sequence shown here is derived from an EMBL/GenBank/DDBJ whole genome shotgun (WGS) entry which is preliminary data.</text>
</comment>
<proteinExistence type="predicted"/>
<evidence type="ECO:0000313" key="1">
    <source>
        <dbReference type="EMBL" id="GLI25725.1"/>
    </source>
</evidence>
<dbReference type="Pfam" id="PF13289">
    <property type="entry name" value="SIR2_2"/>
    <property type="match status" value="1"/>
</dbReference>
<dbReference type="Proteomes" id="UP001144397">
    <property type="component" value="Unassembled WGS sequence"/>
</dbReference>
<evidence type="ECO:0000313" key="2">
    <source>
        <dbReference type="EMBL" id="MDR6336952.1"/>
    </source>
</evidence>
<keyword evidence="4" id="KW-1185">Reference proteome</keyword>
<reference evidence="2 4" key="2">
    <citation type="submission" date="2023-07" db="EMBL/GenBank/DDBJ databases">
        <title>Genomic Encyclopedia of Type Strains, Phase IV (KMG-IV): sequencing the most valuable type-strain genomes for metagenomic binning, comparative biology and taxonomic classification.</title>
        <authorList>
            <person name="Goeker M."/>
        </authorList>
    </citation>
    <scope>NUCLEOTIDE SEQUENCE [LARGE SCALE GENOMIC DNA]</scope>
    <source>
        <strain evidence="2 4">DSM 338</strain>
    </source>
</reference>
<evidence type="ECO:0008006" key="5">
    <source>
        <dbReference type="Google" id="ProtNLM"/>
    </source>
</evidence>
<protein>
    <recommendedName>
        <fullName evidence="5">SIR2-like domain-containing protein</fullName>
    </recommendedName>
</protein>
<reference evidence="1" key="1">
    <citation type="submission" date="2022-12" db="EMBL/GenBank/DDBJ databases">
        <title>Reference genome sequencing for broad-spectrum identification of bacterial and archaeal isolates by mass spectrometry.</title>
        <authorList>
            <person name="Sekiguchi Y."/>
            <person name="Tourlousse D.M."/>
        </authorList>
    </citation>
    <scope>NUCLEOTIDE SEQUENCE</scope>
    <source>
        <strain evidence="1">301</strain>
    </source>
</reference>
<organism evidence="1 3">
    <name type="scientific">Xanthobacter flavus</name>
    <dbReference type="NCBI Taxonomy" id="281"/>
    <lineage>
        <taxon>Bacteria</taxon>
        <taxon>Pseudomonadati</taxon>
        <taxon>Pseudomonadota</taxon>
        <taxon>Alphaproteobacteria</taxon>
        <taxon>Hyphomicrobiales</taxon>
        <taxon>Xanthobacteraceae</taxon>
        <taxon>Xanthobacter</taxon>
    </lineage>
</organism>
<dbReference type="RefSeq" id="WP_188079547.1">
    <property type="nucleotide sequence ID" value="NZ_BSDO01000027.1"/>
</dbReference>